<dbReference type="Pfam" id="PF12697">
    <property type="entry name" value="Abhydrolase_6"/>
    <property type="match status" value="1"/>
</dbReference>
<dbReference type="PANTHER" id="PTHR14189:SF0">
    <property type="entry name" value="PROTEIN PHOSPHATASE METHYLESTERASE 1"/>
    <property type="match status" value="1"/>
</dbReference>
<gene>
    <name evidence="10" type="ORF">CGXH109_LOCUS146811</name>
</gene>
<feature type="non-terminal residue" evidence="10">
    <location>
        <position position="1"/>
    </location>
</feature>
<protein>
    <recommendedName>
        <fullName evidence="3">Protein phosphatase methylesterase 1</fullName>
        <ecNumber evidence="2">3.1.1.89</ecNumber>
    </recommendedName>
</protein>
<dbReference type="AlphaFoldDB" id="A0A9W4S937"/>
<keyword evidence="11" id="KW-1185">Reference proteome</keyword>
<comment type="function">
    <text evidence="6">Demethylates proteins that have been reversibly carboxymethylated. Demethylates the phosphatase PP2A catalytic subunit.</text>
</comment>
<dbReference type="InterPro" id="IPR016812">
    <property type="entry name" value="PPase_methylesterase_euk"/>
</dbReference>
<keyword evidence="4" id="KW-0719">Serine esterase</keyword>
<evidence type="ECO:0000256" key="3">
    <source>
        <dbReference type="ARBA" id="ARBA00020672"/>
    </source>
</evidence>
<feature type="compositionally biased region" description="Low complexity" evidence="8">
    <location>
        <begin position="47"/>
        <end position="58"/>
    </location>
</feature>
<feature type="region of interest" description="Disordered" evidence="8">
    <location>
        <begin position="1"/>
        <end position="77"/>
    </location>
</feature>
<evidence type="ECO:0000259" key="9">
    <source>
        <dbReference type="Pfam" id="PF12697"/>
    </source>
</evidence>
<evidence type="ECO:0000256" key="4">
    <source>
        <dbReference type="ARBA" id="ARBA00022487"/>
    </source>
</evidence>
<dbReference type="Proteomes" id="UP001152533">
    <property type="component" value="Unassembled WGS sequence"/>
</dbReference>
<sequence length="236" mass="25017">MSELQKAWAKRKLDPMHPLPEPLNDLDEEPEHDQVPELPDHPDDGDSSSASSASSASSTGTVIPSPSQNLFARPQGGAAAAAARERFGTADSASSVSRGRTLEQIPWTTYFERELFLKQPGDGEAEAEATVTYHAYLNSPVDKGPLFVMHHGAGSSGLSFAALSSEIRKRLPNAGILSPDARGHGSTSVTDGTGLDLKLDILTADLFNVIQLTKARMGWKELPPVVLIGHSLGGAV</sequence>
<dbReference type="EMBL" id="CAMGZC010002743">
    <property type="protein sequence ID" value="CAI0655234.1"/>
    <property type="molecule type" value="Genomic_DNA"/>
</dbReference>
<keyword evidence="5" id="KW-0378">Hydrolase</keyword>
<dbReference type="InterPro" id="IPR000073">
    <property type="entry name" value="AB_hydrolase_1"/>
</dbReference>
<comment type="caution">
    <text evidence="10">The sequence shown here is derived from an EMBL/GenBank/DDBJ whole genome shotgun (WGS) entry which is preliminary data.</text>
</comment>
<evidence type="ECO:0000256" key="7">
    <source>
        <dbReference type="ARBA" id="ARBA00049203"/>
    </source>
</evidence>
<dbReference type="SUPFAM" id="SSF53474">
    <property type="entry name" value="alpha/beta-Hydrolases"/>
    <property type="match status" value="1"/>
</dbReference>
<evidence type="ECO:0000256" key="8">
    <source>
        <dbReference type="SAM" id="MobiDB-lite"/>
    </source>
</evidence>
<feature type="compositionally biased region" description="Polar residues" evidence="8">
    <location>
        <begin position="59"/>
        <end position="70"/>
    </location>
</feature>
<dbReference type="EC" id="3.1.1.89" evidence="2"/>
<proteinExistence type="inferred from homology"/>
<accession>A0A9W4S937</accession>
<evidence type="ECO:0000256" key="2">
    <source>
        <dbReference type="ARBA" id="ARBA00013111"/>
    </source>
</evidence>
<dbReference type="InterPro" id="IPR029058">
    <property type="entry name" value="AB_hydrolase_fold"/>
</dbReference>
<feature type="domain" description="AB hydrolase-1" evidence="9">
    <location>
        <begin position="147"/>
        <end position="236"/>
    </location>
</feature>
<feature type="compositionally biased region" description="Basic and acidic residues" evidence="8">
    <location>
        <begin position="32"/>
        <end position="44"/>
    </location>
</feature>
<reference evidence="10" key="1">
    <citation type="submission" date="2022-08" db="EMBL/GenBank/DDBJ databases">
        <authorList>
            <person name="Giroux E."/>
            <person name="Giroux E."/>
        </authorList>
    </citation>
    <scope>NUCLEOTIDE SEQUENCE</scope>
    <source>
        <strain evidence="10">H1091258</strain>
    </source>
</reference>
<evidence type="ECO:0000313" key="11">
    <source>
        <dbReference type="Proteomes" id="UP001152533"/>
    </source>
</evidence>
<organism evidence="10 11">
    <name type="scientific">Colletotrichum noveboracense</name>
    <dbReference type="NCBI Taxonomy" id="2664923"/>
    <lineage>
        <taxon>Eukaryota</taxon>
        <taxon>Fungi</taxon>
        <taxon>Dikarya</taxon>
        <taxon>Ascomycota</taxon>
        <taxon>Pezizomycotina</taxon>
        <taxon>Sordariomycetes</taxon>
        <taxon>Hypocreomycetidae</taxon>
        <taxon>Glomerellales</taxon>
        <taxon>Glomerellaceae</taxon>
        <taxon>Colletotrichum</taxon>
        <taxon>Colletotrichum gloeosporioides species complex</taxon>
    </lineage>
</organism>
<evidence type="ECO:0000256" key="6">
    <source>
        <dbReference type="ARBA" id="ARBA00024741"/>
    </source>
</evidence>
<dbReference type="Gene3D" id="3.40.50.1820">
    <property type="entry name" value="alpha/beta hydrolase"/>
    <property type="match status" value="1"/>
</dbReference>
<name>A0A9W4S937_9PEZI</name>
<evidence type="ECO:0000313" key="10">
    <source>
        <dbReference type="EMBL" id="CAI0655234.1"/>
    </source>
</evidence>
<dbReference type="GO" id="GO:0051723">
    <property type="term" value="F:protein methylesterase activity"/>
    <property type="evidence" value="ECO:0007669"/>
    <property type="project" value="UniProtKB-EC"/>
</dbReference>
<dbReference type="PANTHER" id="PTHR14189">
    <property type="entry name" value="PROTEIN PHOSPHATASE METHYLESTERASE-1 RELATED"/>
    <property type="match status" value="1"/>
</dbReference>
<comment type="similarity">
    <text evidence="1">Belongs to the AB hydrolase superfamily.</text>
</comment>
<comment type="catalytic activity">
    <reaction evidence="7">
        <text>[phosphatase 2A protein]-C-terminal L-leucine methyl ester + H2O = [phosphatase 2A protein]-C-terminal L-leucine + methanol + H(+)</text>
        <dbReference type="Rhea" id="RHEA:48548"/>
        <dbReference type="Rhea" id="RHEA-COMP:12134"/>
        <dbReference type="Rhea" id="RHEA-COMP:12135"/>
        <dbReference type="ChEBI" id="CHEBI:15377"/>
        <dbReference type="ChEBI" id="CHEBI:15378"/>
        <dbReference type="ChEBI" id="CHEBI:17790"/>
        <dbReference type="ChEBI" id="CHEBI:90516"/>
        <dbReference type="ChEBI" id="CHEBI:90517"/>
        <dbReference type="EC" id="3.1.1.89"/>
    </reaction>
</comment>
<evidence type="ECO:0000256" key="1">
    <source>
        <dbReference type="ARBA" id="ARBA00008645"/>
    </source>
</evidence>
<evidence type="ECO:0000256" key="5">
    <source>
        <dbReference type="ARBA" id="ARBA00022801"/>
    </source>
</evidence>